<dbReference type="EMBL" id="JAGISH010000013">
    <property type="protein sequence ID" value="MBP0484492.1"/>
    <property type="molecule type" value="Genomic_DNA"/>
</dbReference>
<comment type="caution">
    <text evidence="1">The sequence shown here is derived from an EMBL/GenBank/DDBJ whole genome shotgun (WGS) entry which is preliminary data.</text>
</comment>
<keyword evidence="2" id="KW-1185">Reference proteome</keyword>
<name>A0A940MSZ8_9RHOB</name>
<dbReference type="RefSeq" id="WP_209362910.1">
    <property type="nucleotide sequence ID" value="NZ_JAGISH010000013.1"/>
</dbReference>
<gene>
    <name evidence="1" type="ORF">J5474_18635</name>
</gene>
<reference evidence="1" key="1">
    <citation type="submission" date="2021-03" db="EMBL/GenBank/DDBJ databases">
        <title>Sagittula salina sp. nov. strain M10.9X isolated from the marine waste.</title>
        <authorList>
            <person name="Satari L."/>
            <person name="Molina-Menor E."/>
            <person name="Vidal-Verdu A."/>
            <person name="Pascual J."/>
            <person name="Pereto J."/>
            <person name="Porcar M."/>
        </authorList>
    </citation>
    <scope>NUCLEOTIDE SEQUENCE</scope>
    <source>
        <strain evidence="1">M10.9X</strain>
    </source>
</reference>
<evidence type="ECO:0000313" key="2">
    <source>
        <dbReference type="Proteomes" id="UP000675940"/>
    </source>
</evidence>
<protein>
    <submittedName>
        <fullName evidence="1">Uncharacterized protein</fullName>
    </submittedName>
</protein>
<evidence type="ECO:0000313" key="1">
    <source>
        <dbReference type="EMBL" id="MBP0484492.1"/>
    </source>
</evidence>
<organism evidence="1 2">
    <name type="scientific">Sagittula salina</name>
    <dbReference type="NCBI Taxonomy" id="2820268"/>
    <lineage>
        <taxon>Bacteria</taxon>
        <taxon>Pseudomonadati</taxon>
        <taxon>Pseudomonadota</taxon>
        <taxon>Alphaproteobacteria</taxon>
        <taxon>Rhodobacterales</taxon>
        <taxon>Roseobacteraceae</taxon>
        <taxon>Sagittula</taxon>
    </lineage>
</organism>
<sequence length="71" mass="7660">MRPPPRILLHVSAPKCGSSALQTALSASPVLRGSDGSRIAYLAALPARCRGCHEGWIGRREAPYHDLLRTP</sequence>
<dbReference type="AlphaFoldDB" id="A0A940MSZ8"/>
<proteinExistence type="predicted"/>
<accession>A0A940MSZ8</accession>
<dbReference type="Proteomes" id="UP000675940">
    <property type="component" value="Unassembled WGS sequence"/>
</dbReference>